<proteinExistence type="predicted"/>
<organism evidence="1 2">
    <name type="scientific">Streptomyces zagrosensis</name>
    <dbReference type="NCBI Taxonomy" id="1042984"/>
    <lineage>
        <taxon>Bacteria</taxon>
        <taxon>Bacillati</taxon>
        <taxon>Actinomycetota</taxon>
        <taxon>Actinomycetes</taxon>
        <taxon>Kitasatosporales</taxon>
        <taxon>Streptomycetaceae</taxon>
        <taxon>Streptomyces</taxon>
    </lineage>
</organism>
<dbReference type="AlphaFoldDB" id="A0A7W9UX63"/>
<reference evidence="1 2" key="1">
    <citation type="submission" date="2020-08" db="EMBL/GenBank/DDBJ databases">
        <title>Genomic Encyclopedia of Type Strains, Phase III (KMG-III): the genomes of soil and plant-associated and newly described type strains.</title>
        <authorList>
            <person name="Whitman W."/>
        </authorList>
    </citation>
    <scope>NUCLEOTIDE SEQUENCE [LARGE SCALE GENOMIC DNA]</scope>
    <source>
        <strain evidence="1 2">CECT 8305</strain>
    </source>
</reference>
<accession>A0A7W9UX63</accession>
<comment type="caution">
    <text evidence="1">The sequence shown here is derived from an EMBL/GenBank/DDBJ whole genome shotgun (WGS) entry which is preliminary data.</text>
</comment>
<dbReference type="Proteomes" id="UP000588098">
    <property type="component" value="Unassembled WGS sequence"/>
</dbReference>
<name>A0A7W9UX63_9ACTN</name>
<keyword evidence="2" id="KW-1185">Reference proteome</keyword>
<dbReference type="EMBL" id="JACHJL010000002">
    <property type="protein sequence ID" value="MBB5933961.1"/>
    <property type="molecule type" value="Genomic_DNA"/>
</dbReference>
<gene>
    <name evidence="1" type="ORF">FHS42_000987</name>
</gene>
<sequence>MRWEVCSQMPPPKPNTNLEGLFQETGWTLRQFAQAVNHTATEAGTPTMYRAASGLGRRSCEAAGLRPGPSIVGRR</sequence>
<evidence type="ECO:0000313" key="1">
    <source>
        <dbReference type="EMBL" id="MBB5933961.1"/>
    </source>
</evidence>
<evidence type="ECO:0000313" key="2">
    <source>
        <dbReference type="Proteomes" id="UP000588098"/>
    </source>
</evidence>
<protein>
    <submittedName>
        <fullName evidence="1">Uncharacterized protein</fullName>
    </submittedName>
</protein>